<accession>A0A4S2M614</accession>
<dbReference type="GO" id="GO:0030286">
    <property type="term" value="C:dynein complex"/>
    <property type="evidence" value="ECO:0007669"/>
    <property type="project" value="InterPro"/>
</dbReference>
<dbReference type="STRING" id="147828.A0A4S2M614"/>
<dbReference type="CDD" id="cd21454">
    <property type="entry name" value="DLC-like_TAL"/>
    <property type="match status" value="1"/>
</dbReference>
<evidence type="ECO:0000313" key="2">
    <source>
        <dbReference type="Proteomes" id="UP000308267"/>
    </source>
</evidence>
<evidence type="ECO:0008006" key="3">
    <source>
        <dbReference type="Google" id="ProtNLM"/>
    </source>
</evidence>
<gene>
    <name evidence="1" type="ORF">CRM22_003718</name>
</gene>
<dbReference type="SUPFAM" id="SSF54648">
    <property type="entry name" value="DLC"/>
    <property type="match status" value="1"/>
</dbReference>
<dbReference type="EMBL" id="SJOL01006010">
    <property type="protein sequence ID" value="TGZ69488.1"/>
    <property type="molecule type" value="Genomic_DNA"/>
</dbReference>
<dbReference type="GO" id="GO:0007017">
    <property type="term" value="P:microtubule-based process"/>
    <property type="evidence" value="ECO:0007669"/>
    <property type="project" value="InterPro"/>
</dbReference>
<reference evidence="1 2" key="1">
    <citation type="journal article" date="2019" name="BMC Genomics">
        <title>New insights from Opisthorchis felineus genome: update on genomics of the epidemiologically important liver flukes.</title>
        <authorList>
            <person name="Ershov N.I."/>
            <person name="Mordvinov V.A."/>
            <person name="Prokhortchouk E.B."/>
            <person name="Pakharukova M.Y."/>
            <person name="Gunbin K.V."/>
            <person name="Ustyantsev K."/>
            <person name="Genaev M.A."/>
            <person name="Blinov A.G."/>
            <person name="Mazur A."/>
            <person name="Boulygina E."/>
            <person name="Tsygankova S."/>
            <person name="Khrameeva E."/>
            <person name="Chekanov N."/>
            <person name="Fan G."/>
            <person name="Xiao A."/>
            <person name="Zhang H."/>
            <person name="Xu X."/>
            <person name="Yang H."/>
            <person name="Solovyev V."/>
            <person name="Lee S.M."/>
            <person name="Liu X."/>
            <person name="Afonnikov D.A."/>
            <person name="Skryabin K.G."/>
        </authorList>
    </citation>
    <scope>NUCLEOTIDE SEQUENCE [LARGE SCALE GENOMIC DNA]</scope>
    <source>
        <strain evidence="1">AK-0245</strain>
        <tissue evidence="1">Whole organism</tissue>
    </source>
</reference>
<evidence type="ECO:0000313" key="1">
    <source>
        <dbReference type="EMBL" id="TGZ69488.1"/>
    </source>
</evidence>
<comment type="caution">
    <text evidence="1">The sequence shown here is derived from an EMBL/GenBank/DDBJ whole genome shotgun (WGS) entry which is preliminary data.</text>
</comment>
<organism evidence="1 2">
    <name type="scientific">Opisthorchis felineus</name>
    <dbReference type="NCBI Taxonomy" id="147828"/>
    <lineage>
        <taxon>Eukaryota</taxon>
        <taxon>Metazoa</taxon>
        <taxon>Spiralia</taxon>
        <taxon>Lophotrochozoa</taxon>
        <taxon>Platyhelminthes</taxon>
        <taxon>Trematoda</taxon>
        <taxon>Digenea</taxon>
        <taxon>Opisthorchiida</taxon>
        <taxon>Opisthorchiata</taxon>
        <taxon>Opisthorchiidae</taxon>
        <taxon>Opisthorchis</taxon>
    </lineage>
</organism>
<dbReference type="SUPFAM" id="SSF47473">
    <property type="entry name" value="EF-hand"/>
    <property type="match status" value="1"/>
</dbReference>
<dbReference type="AlphaFoldDB" id="A0A4S2M614"/>
<dbReference type="InterPro" id="IPR037177">
    <property type="entry name" value="DLC_sf"/>
</dbReference>
<name>A0A4S2M614_OPIFE</name>
<dbReference type="Gene3D" id="1.10.238.10">
    <property type="entry name" value="EF-hand"/>
    <property type="match status" value="1"/>
</dbReference>
<dbReference type="InterPro" id="IPR011992">
    <property type="entry name" value="EF-hand-dom_pair"/>
</dbReference>
<sequence>MEPFMDAYLSIDRRQRGWITEKDLENYVQRNKLDPSMITRWNELFDAEGTGRITLEKFCEVLGLKLADIEKRREEQGPAALHPDITVIWTNMALTDQIILGDETIHEFKSISAEEDLTRLSESLKSFADVQLGGVWQVVIVDGSYWTTQTFLPNMAFQFELYGRAYLFWQTAEDEPNIIKA</sequence>
<keyword evidence="2" id="KW-1185">Reference proteome</keyword>
<dbReference type="Proteomes" id="UP000308267">
    <property type="component" value="Unassembled WGS sequence"/>
</dbReference>
<proteinExistence type="predicted"/>
<protein>
    <recommendedName>
        <fullName evidence="3">EF-hand domain-containing protein</fullName>
    </recommendedName>
</protein>
<dbReference type="OrthoDB" id="6224172at2759"/>